<dbReference type="SUPFAM" id="SSF51735">
    <property type="entry name" value="NAD(P)-binding Rossmann-fold domains"/>
    <property type="match status" value="1"/>
</dbReference>
<dbReference type="Gene3D" id="1.10.600.10">
    <property type="entry name" value="Farnesyl Diphosphate Synthase"/>
    <property type="match status" value="1"/>
</dbReference>
<dbReference type="InterPro" id="IPR036291">
    <property type="entry name" value="NAD(P)-bd_dom_sf"/>
</dbReference>
<sequence>MALGQGLCEYERSSPWPDRKSTVIGLKKHDTSLILDVPNFGVTAAPEKGDAMHHLKSLSRVTLAHAAFRAYMQPDLVPDDAFYEECTAEVNVISLFFPDIKADRIRICFTAWLAFACMMDDILETLPLLDRETVLVESIDIFHGQTHIVDGAPVSPPHSPVLAAAKVKDTRIQDLARAFREHCARHLSRASAHVFFQAVCLVLRGHVDEVRFLQGRIPNSLQNYMNIRSRTISLNPFFEVIKSEYLTAEASRSFTGAWEQLQLEVSRAAGLQNDLIGLERDLENGEQLNAVIVLMRALGGTKDIHKPDEALLSRCIALVNDEHNKTVARCLEHAAQINQAADHAPPESSIAMSRVARHILLLCETHLKWCASAKRYHTRDGGQRQHTMDEGLSLLEHRHLESYAVSQASPSSQVVHSNGIFHGLPAFPDLPEFCNLTALVTGATGVSGYNMVKVLAASNRWSKIYCLSSRPPPENFFSDLGDAAHRVEHLMIDFLDDPAQIAHRLNEHVLQVDHIFYFSYMQPAPKGNVLDLWANADELAAVNLSLFTNFIAALQQTPLKPRRFMLQTGSKHYAFYLGPASLPAFESDPRVLLDKNFYYDQEDALAAYCQSVGAAWNVARPSYIVGAVRDGTLNHLIGFGIYAAVQAHLGQPICFPGDYSAWDREQVQSTGLLNAYFEEWLVLTDKAANEAFNIHDGQSFTWGRLWPYLAGWYKVKWCPPEEDDEKYRVVKLPFAKTPRGYGPQATLRSTFSLLEWSLQPHVEKAWRELARQHDLVLDPFDDRYRARIFSFADSAVIGDAPMTTSVRKARDYGFFGTVDSYRSIFDTMHDLAKLKLIVPPVAGDFVA</sequence>
<dbReference type="OrthoDB" id="1731983at2759"/>
<dbReference type="SUPFAM" id="SSF48576">
    <property type="entry name" value="Terpenoid synthases"/>
    <property type="match status" value="1"/>
</dbReference>
<proteinExistence type="predicted"/>
<dbReference type="Pfam" id="PF19086">
    <property type="entry name" value="Terpene_syn_C_2"/>
    <property type="match status" value="1"/>
</dbReference>
<organism evidence="2 3">
    <name type="scientific">Madurella mycetomatis</name>
    <dbReference type="NCBI Taxonomy" id="100816"/>
    <lineage>
        <taxon>Eukaryota</taxon>
        <taxon>Fungi</taxon>
        <taxon>Dikarya</taxon>
        <taxon>Ascomycota</taxon>
        <taxon>Pezizomycotina</taxon>
        <taxon>Sordariomycetes</taxon>
        <taxon>Sordariomycetidae</taxon>
        <taxon>Sordariales</taxon>
        <taxon>Sordariales incertae sedis</taxon>
        <taxon>Madurella</taxon>
    </lineage>
</organism>
<dbReference type="InterPro" id="IPR055222">
    <property type="entry name" value="PRISE-like_Rossmann-fold"/>
</dbReference>
<dbReference type="PANTHER" id="PTHR32487:SF29">
    <property type="entry name" value="NAD-DEPENDENT EPIMERASE_DEHYDRATASE DOMAIN-CONTAINING PROTEIN"/>
    <property type="match status" value="1"/>
</dbReference>
<dbReference type="Proteomes" id="UP000078237">
    <property type="component" value="Unassembled WGS sequence"/>
</dbReference>
<evidence type="ECO:0000259" key="1">
    <source>
        <dbReference type="Pfam" id="PF22917"/>
    </source>
</evidence>
<evidence type="ECO:0000313" key="2">
    <source>
        <dbReference type="EMBL" id="KXX76308.1"/>
    </source>
</evidence>
<dbReference type="Gene3D" id="3.40.50.720">
    <property type="entry name" value="NAD(P)-binding Rossmann-like Domain"/>
    <property type="match status" value="1"/>
</dbReference>
<dbReference type="InterPro" id="IPR008949">
    <property type="entry name" value="Isoprenoid_synthase_dom_sf"/>
</dbReference>
<dbReference type="PANTHER" id="PTHR32487">
    <property type="entry name" value="3-OXO-DELTA(4,5)-STEROID 5-BETA-REDUCTASE"/>
    <property type="match status" value="1"/>
</dbReference>
<dbReference type="VEuPathDB" id="FungiDB:MMYC01_205318"/>
<protein>
    <submittedName>
        <fullName evidence="2">Iridoid synthase</fullName>
    </submittedName>
</protein>
<feature type="domain" description="PRISE-like Rossmann-fold" evidence="1">
    <location>
        <begin position="438"/>
        <end position="724"/>
    </location>
</feature>
<accession>A0A175VXL7</accession>
<dbReference type="STRING" id="100816.A0A175VXL7"/>
<name>A0A175VXL7_9PEZI</name>
<gene>
    <name evidence="2" type="ORF">MMYC01_205318</name>
</gene>
<reference evidence="2 3" key="1">
    <citation type="journal article" date="2016" name="Genome Announc.">
        <title>Genome Sequence of Madurella mycetomatis mm55, Isolated from a Human Mycetoma Case in Sudan.</title>
        <authorList>
            <person name="Smit S."/>
            <person name="Derks M.F."/>
            <person name="Bervoets S."/>
            <person name="Fahal A."/>
            <person name="van Leeuwen W."/>
            <person name="van Belkum A."/>
            <person name="van de Sande W.W."/>
        </authorList>
    </citation>
    <scope>NUCLEOTIDE SEQUENCE [LARGE SCALE GENOMIC DNA]</scope>
    <source>
        <strain evidence="3">mm55</strain>
    </source>
</reference>
<dbReference type="EMBL" id="LCTW02000217">
    <property type="protein sequence ID" value="KXX76308.1"/>
    <property type="molecule type" value="Genomic_DNA"/>
</dbReference>
<comment type="caution">
    <text evidence="2">The sequence shown here is derived from an EMBL/GenBank/DDBJ whole genome shotgun (WGS) entry which is preliminary data.</text>
</comment>
<keyword evidence="3" id="KW-1185">Reference proteome</keyword>
<evidence type="ECO:0000313" key="3">
    <source>
        <dbReference type="Proteomes" id="UP000078237"/>
    </source>
</evidence>
<dbReference type="CDD" id="cd08948">
    <property type="entry name" value="5beta-POR_like_SDR_a"/>
    <property type="match status" value="1"/>
</dbReference>
<dbReference type="Pfam" id="PF22917">
    <property type="entry name" value="PRISE"/>
    <property type="match status" value="1"/>
</dbReference>
<dbReference type="AlphaFoldDB" id="A0A175VXL7"/>